<evidence type="ECO:0000256" key="2">
    <source>
        <dbReference type="ARBA" id="ARBA00001947"/>
    </source>
</evidence>
<keyword evidence="11" id="KW-0482">Metalloprotease</keyword>
<dbReference type="AlphaFoldDB" id="A0A4Q4ZKQ3"/>
<dbReference type="InterPro" id="IPR045357">
    <property type="entry name" value="Aminopeptidase_N-like_N"/>
</dbReference>
<dbReference type="NCBIfam" id="TIGR02412">
    <property type="entry name" value="pepN_strep_liv"/>
    <property type="match status" value="1"/>
</dbReference>
<dbReference type="GO" id="GO:0005737">
    <property type="term" value="C:cytoplasm"/>
    <property type="evidence" value="ECO:0007669"/>
    <property type="project" value="TreeGrafter"/>
</dbReference>
<keyword evidence="18" id="KW-1185">Reference proteome</keyword>
<dbReference type="SUPFAM" id="SSF55486">
    <property type="entry name" value="Metalloproteases ('zincins'), catalytic domain"/>
    <property type="match status" value="1"/>
</dbReference>
<evidence type="ECO:0000256" key="12">
    <source>
        <dbReference type="ARBA" id="ARBA00029811"/>
    </source>
</evidence>
<gene>
    <name evidence="17" type="primary">pepN</name>
    <name evidence="17" type="ORF">EKO23_00760</name>
</gene>
<dbReference type="Pfam" id="PF17900">
    <property type="entry name" value="Peptidase_M1_N"/>
    <property type="match status" value="1"/>
</dbReference>
<dbReference type="PRINTS" id="PR00756">
    <property type="entry name" value="ALADIPTASE"/>
</dbReference>
<evidence type="ECO:0000256" key="7">
    <source>
        <dbReference type="ARBA" id="ARBA00022670"/>
    </source>
</evidence>
<dbReference type="InterPro" id="IPR027268">
    <property type="entry name" value="Peptidase_M4/M1_CTD_sf"/>
</dbReference>
<dbReference type="GO" id="GO:0016285">
    <property type="term" value="F:alanyl aminopeptidase activity"/>
    <property type="evidence" value="ECO:0007669"/>
    <property type="project" value="UniProtKB-EC"/>
</dbReference>
<evidence type="ECO:0000256" key="6">
    <source>
        <dbReference type="ARBA" id="ARBA00022438"/>
    </source>
</evidence>
<evidence type="ECO:0000256" key="1">
    <source>
        <dbReference type="ARBA" id="ARBA00000098"/>
    </source>
</evidence>
<keyword evidence="7" id="KW-0645">Protease</keyword>
<comment type="similarity">
    <text evidence="3">Belongs to the peptidase M1 family.</text>
</comment>
<dbReference type="FunFam" id="2.60.40.1730:FF:000010">
    <property type="entry name" value="Putative aminopeptidase N"/>
    <property type="match status" value="1"/>
</dbReference>
<dbReference type="GO" id="GO:0042277">
    <property type="term" value="F:peptide binding"/>
    <property type="evidence" value="ECO:0007669"/>
    <property type="project" value="TreeGrafter"/>
</dbReference>
<dbReference type="InterPro" id="IPR024571">
    <property type="entry name" value="ERAP1-like_C_dom"/>
</dbReference>
<evidence type="ECO:0000256" key="10">
    <source>
        <dbReference type="ARBA" id="ARBA00022833"/>
    </source>
</evidence>
<dbReference type="PANTHER" id="PTHR11533:SF174">
    <property type="entry name" value="PUROMYCIN-SENSITIVE AMINOPEPTIDASE-RELATED"/>
    <property type="match status" value="1"/>
</dbReference>
<dbReference type="Gene3D" id="1.10.390.10">
    <property type="entry name" value="Neutral Protease Domain 2"/>
    <property type="match status" value="1"/>
</dbReference>
<evidence type="ECO:0000256" key="9">
    <source>
        <dbReference type="ARBA" id="ARBA00022801"/>
    </source>
</evidence>
<evidence type="ECO:0000313" key="18">
    <source>
        <dbReference type="Proteomes" id="UP000295198"/>
    </source>
</evidence>
<dbReference type="GO" id="GO:0043171">
    <property type="term" value="P:peptide catabolic process"/>
    <property type="evidence" value="ECO:0007669"/>
    <property type="project" value="TreeGrafter"/>
</dbReference>
<dbReference type="GO" id="GO:0005615">
    <property type="term" value="C:extracellular space"/>
    <property type="evidence" value="ECO:0007669"/>
    <property type="project" value="TreeGrafter"/>
</dbReference>
<dbReference type="InterPro" id="IPR050344">
    <property type="entry name" value="Peptidase_M1_aminopeptidases"/>
</dbReference>
<dbReference type="GO" id="GO:0070006">
    <property type="term" value="F:metalloaminopeptidase activity"/>
    <property type="evidence" value="ECO:0007669"/>
    <property type="project" value="TreeGrafter"/>
</dbReference>
<evidence type="ECO:0000256" key="11">
    <source>
        <dbReference type="ARBA" id="ARBA00023049"/>
    </source>
</evidence>
<comment type="caution">
    <text evidence="17">The sequence shown here is derived from an EMBL/GenBank/DDBJ whole genome shotgun (WGS) entry which is preliminary data.</text>
</comment>
<dbReference type="InterPro" id="IPR042097">
    <property type="entry name" value="Aminopeptidase_N-like_N_sf"/>
</dbReference>
<feature type="domain" description="Aminopeptidase N-like N-terminal" evidence="16">
    <location>
        <begin position="21"/>
        <end position="190"/>
    </location>
</feature>
<evidence type="ECO:0000256" key="3">
    <source>
        <dbReference type="ARBA" id="ARBA00010136"/>
    </source>
</evidence>
<dbReference type="InterPro" id="IPR001930">
    <property type="entry name" value="Peptidase_M1"/>
</dbReference>
<evidence type="ECO:0000256" key="5">
    <source>
        <dbReference type="ARBA" id="ARBA00015611"/>
    </source>
</evidence>
<dbReference type="EMBL" id="SDKM01000001">
    <property type="protein sequence ID" value="RYP88997.1"/>
    <property type="molecule type" value="Genomic_DNA"/>
</dbReference>
<evidence type="ECO:0000259" key="14">
    <source>
        <dbReference type="Pfam" id="PF01433"/>
    </source>
</evidence>
<dbReference type="GO" id="GO:0008270">
    <property type="term" value="F:zinc ion binding"/>
    <property type="evidence" value="ECO:0007669"/>
    <property type="project" value="InterPro"/>
</dbReference>
<dbReference type="FunFam" id="1.10.390.10:FF:000004">
    <property type="entry name" value="Aminopeptidase N"/>
    <property type="match status" value="1"/>
</dbReference>
<protein>
    <recommendedName>
        <fullName evidence="5">Aminopeptidase N</fullName>
        <ecNumber evidence="4">3.4.11.2</ecNumber>
    </recommendedName>
    <alternativeName>
        <fullName evidence="12">Alanine aminopeptidase</fullName>
    </alternativeName>
    <alternativeName>
        <fullName evidence="13">Lysyl aminopeptidase</fullName>
    </alternativeName>
</protein>
<dbReference type="CDD" id="cd09602">
    <property type="entry name" value="M1_APN"/>
    <property type="match status" value="1"/>
</dbReference>
<name>A0A4Q4ZKQ3_9ACTN</name>
<dbReference type="GO" id="GO:0016020">
    <property type="term" value="C:membrane"/>
    <property type="evidence" value="ECO:0007669"/>
    <property type="project" value="TreeGrafter"/>
</dbReference>
<dbReference type="PANTHER" id="PTHR11533">
    <property type="entry name" value="PROTEASE M1 ZINC METALLOPROTEASE"/>
    <property type="match status" value="1"/>
</dbReference>
<evidence type="ECO:0000256" key="4">
    <source>
        <dbReference type="ARBA" id="ARBA00012564"/>
    </source>
</evidence>
<evidence type="ECO:0000256" key="13">
    <source>
        <dbReference type="ARBA" id="ARBA00031533"/>
    </source>
</evidence>
<dbReference type="RefSeq" id="WP_134713063.1">
    <property type="nucleotide sequence ID" value="NZ_SDKM01000001.1"/>
</dbReference>
<dbReference type="GO" id="GO:0006508">
    <property type="term" value="P:proteolysis"/>
    <property type="evidence" value="ECO:0007669"/>
    <property type="project" value="UniProtKB-KW"/>
</dbReference>
<sequence length="848" mass="94149">MPGTNLTREEAQTRAGILAVESYTIDLDLTTSETTFGSTTTIRFTCSEPGAETFADLVGATVHRITLNDVELDPGTAYADSRIALIGLQADNVLVVEADCTYSRSGEGLHRFVDPADDRVYTYSQFEVPDARRVFTTFEQPDLKASFVFNVTAPEHWKVVSNAPTPQPRDLGDGKAVWEFPPTRRMSTYITAVVAGEYHEFLDTYEGEHGTIPLGHYCRQSLVEHLDRDELVKLTSQGFAYFEKAFGFPYPFEKYDQLYVPEYNMGAMENAGCVTLRDEYLPRSRQDRSFYEFRCSVILHEMAHMWFGDLVTMRWWDDLWLNESFAEWACYHAAVEATEFDESWTGFTNARKNWAYRQDQLPSTHPVAADNYDLHAVEVNFDGITYAKGASILKQLVAWVGLENFLAGLKEYFHAHAYGSAEFADLVGALERSSGRDLGPWGQEWLQTSGVNTFSSDFALDEEGRYTAFSVVQTAAADYPTLRRHRIGIGLYDDVDGRLVRRRNVEVDIQGAATEIADLVGEKQPDLLLLNDGDLTYAKIRLDERSLATVVGGLARLDDSLARALCWGAAWDMTRDAEMSASDFVDLVLANIGTETDAFGVSRIPGYGAQAANSFSAPANRPALKERWEQGLRKLLENALPGSDHQLSFVRAFAAAAHSDQALTDLEGLLAGTLAFEGLEVDTDLRWTLLHGLARGGRADADMIDAELQRDNTISGQEHAAAARAARPTAEAKAEAWEQAMVRDDVPNETHRSVVLAFQAPGQDAVLAPYVDRYLDAVDSTWERLGTHKASTALEFIFPRPLASPELLDKVDAWLETTTANPGAIRYVREGRADVARYLAGQARDAQG</sequence>
<dbReference type="Gene3D" id="2.60.40.1730">
    <property type="entry name" value="tricorn interacting facor f3 domain"/>
    <property type="match status" value="1"/>
</dbReference>
<dbReference type="EC" id="3.4.11.2" evidence="4"/>
<dbReference type="Proteomes" id="UP000295198">
    <property type="component" value="Unassembled WGS sequence"/>
</dbReference>
<reference evidence="17 18" key="1">
    <citation type="submission" date="2019-01" db="EMBL/GenBank/DDBJ databases">
        <title>Nocardioides guangzhouensis sp. nov., an actinobacterium isolated from soil.</title>
        <authorList>
            <person name="Fu Y."/>
            <person name="Cai Y."/>
            <person name="Lin Z."/>
            <person name="Chen P."/>
        </authorList>
    </citation>
    <scope>NUCLEOTIDE SEQUENCE [LARGE SCALE GENOMIC DNA]</scope>
    <source>
        <strain evidence="17 18">130</strain>
    </source>
</reference>
<dbReference type="SUPFAM" id="SSF63737">
    <property type="entry name" value="Leukotriene A4 hydrolase N-terminal domain"/>
    <property type="match status" value="1"/>
</dbReference>
<evidence type="ECO:0000313" key="17">
    <source>
        <dbReference type="EMBL" id="RYP88997.1"/>
    </source>
</evidence>
<keyword evidence="6 17" id="KW-0031">Aminopeptidase</keyword>
<dbReference type="InterPro" id="IPR014782">
    <property type="entry name" value="Peptidase_M1_dom"/>
</dbReference>
<evidence type="ECO:0000256" key="8">
    <source>
        <dbReference type="ARBA" id="ARBA00022723"/>
    </source>
</evidence>
<dbReference type="Pfam" id="PF01433">
    <property type="entry name" value="Peptidase_M1"/>
    <property type="match status" value="1"/>
</dbReference>
<evidence type="ECO:0000259" key="15">
    <source>
        <dbReference type="Pfam" id="PF11838"/>
    </source>
</evidence>
<keyword evidence="8" id="KW-0479">Metal-binding</keyword>
<accession>A0A4Q4ZKQ3</accession>
<keyword evidence="9 17" id="KW-0378">Hydrolase</keyword>
<feature type="domain" description="Peptidase M1 membrane alanine aminopeptidase" evidence="14">
    <location>
        <begin position="235"/>
        <end position="439"/>
    </location>
</feature>
<evidence type="ECO:0000259" key="16">
    <source>
        <dbReference type="Pfam" id="PF17900"/>
    </source>
</evidence>
<dbReference type="OrthoDB" id="3885507at2"/>
<keyword evidence="10" id="KW-0862">Zinc</keyword>
<feature type="domain" description="ERAP1-like C-terminal" evidence="15">
    <location>
        <begin position="528"/>
        <end position="836"/>
    </location>
</feature>
<organism evidence="17 18">
    <name type="scientific">Nocardioides guangzhouensis</name>
    <dbReference type="NCBI Taxonomy" id="2497878"/>
    <lineage>
        <taxon>Bacteria</taxon>
        <taxon>Bacillati</taxon>
        <taxon>Actinomycetota</taxon>
        <taxon>Actinomycetes</taxon>
        <taxon>Propionibacteriales</taxon>
        <taxon>Nocardioidaceae</taxon>
        <taxon>Nocardioides</taxon>
    </lineage>
</organism>
<proteinExistence type="inferred from homology"/>
<comment type="catalytic activity">
    <reaction evidence="1">
        <text>Release of an N-terminal amino acid, Xaa-|-Yaa- from a peptide, amide or arylamide. Xaa is preferably Ala, but may be most amino acids including Pro (slow action). When a terminal hydrophobic residue is followed by a prolyl residue, the two may be released as an intact Xaa-Pro dipeptide.</text>
        <dbReference type="EC" id="3.4.11.2"/>
    </reaction>
</comment>
<dbReference type="Pfam" id="PF11838">
    <property type="entry name" value="ERAP1_C"/>
    <property type="match status" value="1"/>
</dbReference>
<comment type="cofactor">
    <cofactor evidence="2">
        <name>Zn(2+)</name>
        <dbReference type="ChEBI" id="CHEBI:29105"/>
    </cofactor>
</comment>
<dbReference type="InterPro" id="IPR012778">
    <property type="entry name" value="Pept_M1_aminopeptidase"/>
</dbReference>